<dbReference type="InterPro" id="IPR042099">
    <property type="entry name" value="ANL_N_sf"/>
</dbReference>
<organism evidence="2 3">
    <name type="scientific">Legionella cherrii</name>
    <dbReference type="NCBI Taxonomy" id="28084"/>
    <lineage>
        <taxon>Bacteria</taxon>
        <taxon>Pseudomonadati</taxon>
        <taxon>Pseudomonadota</taxon>
        <taxon>Gammaproteobacteria</taxon>
        <taxon>Legionellales</taxon>
        <taxon>Legionellaceae</taxon>
        <taxon>Legionella</taxon>
    </lineage>
</organism>
<protein>
    <submittedName>
        <fullName evidence="2">GH3 auxin-responsive promoter</fullName>
    </submittedName>
</protein>
<dbReference type="SUPFAM" id="SSF56801">
    <property type="entry name" value="Acetyl-CoA synthetase-like"/>
    <property type="match status" value="1"/>
</dbReference>
<dbReference type="OrthoDB" id="614636at2"/>
<feature type="domain" description="GH3 middle" evidence="1">
    <location>
        <begin position="312"/>
        <end position="368"/>
    </location>
</feature>
<dbReference type="InterPro" id="IPR055377">
    <property type="entry name" value="GH3_M"/>
</dbReference>
<evidence type="ECO:0000259" key="1">
    <source>
        <dbReference type="Pfam" id="PF23571"/>
    </source>
</evidence>
<dbReference type="Gene3D" id="3.40.50.12780">
    <property type="entry name" value="N-terminal domain of ligase-like"/>
    <property type="match status" value="1"/>
</dbReference>
<name>A0A0W0SG20_9GAMM</name>
<dbReference type="RefSeq" id="WP_058387356.1">
    <property type="nucleotide sequence ID" value="NZ_LNXW01000009.1"/>
</dbReference>
<dbReference type="PANTHER" id="PTHR31901">
    <property type="entry name" value="GH3 DOMAIN-CONTAINING PROTEIN"/>
    <property type="match status" value="1"/>
</dbReference>
<accession>A0A0W0SG20</accession>
<sequence>MFRHSILKNCGIPIIRHYAKKIEKSAYDPYPYQNAALKKIINTCRKTELGIHCGLSQLKTMDNARTLPAFNYEMLRPEFEKIYQEGKQGFFSWEPIKAISLTSGTTGGPKYIPITPSLINNLVRIGFSLYAGFSNELNNHEELFDGKALYLSAQPYIYDSPTALPVGFISGYMNSKRHWLYKDLLYPSTKTLSIPDAQVRMTRIFEEIKDQDIRIILGFPAIIQLVTAKALSYFNVSYLQQLWTNLSVCVYGGNFLSLSQIDYLKKSWIGDVSTEKKLLFLEHYSAAEGFFGHTLHSDWPGLVFNPFDVFYQFKHNRDDSEFLQLHELKEGGRYLIYVTTLAGLINYEMEDIIEITSVKPLTFKFFARAKEQISLISEKILVSEIKQVVECLAHALKQPIHDFAVYLDCRSGNRLFFILSTPIANLDTSIQLLDDNLRKINPNYNEYRANNTYQPPKIIYKPTDFFNKYREKNIHQGNFKEKRLFMSEAEFNAAYL</sequence>
<reference evidence="2 3" key="1">
    <citation type="submission" date="2015-11" db="EMBL/GenBank/DDBJ databases">
        <title>Genomic analysis of 38 Legionella species identifies large and diverse effector repertoires.</title>
        <authorList>
            <person name="Burstein D."/>
            <person name="Amaro F."/>
            <person name="Zusman T."/>
            <person name="Lifshitz Z."/>
            <person name="Cohen O."/>
            <person name="Gilbert J.A."/>
            <person name="Pupko T."/>
            <person name="Shuman H.A."/>
            <person name="Segal G."/>
        </authorList>
    </citation>
    <scope>NUCLEOTIDE SEQUENCE [LARGE SCALE GENOMIC DNA]</scope>
    <source>
        <strain evidence="2 3">ORW</strain>
    </source>
</reference>
<dbReference type="Pfam" id="PF03321">
    <property type="entry name" value="GH3"/>
    <property type="match status" value="1"/>
</dbReference>
<dbReference type="PATRIC" id="fig|28084.5.peg.595"/>
<dbReference type="InterPro" id="IPR020845">
    <property type="entry name" value="AMP-binding_CS"/>
</dbReference>
<evidence type="ECO:0000313" key="3">
    <source>
        <dbReference type="Proteomes" id="UP000054921"/>
    </source>
</evidence>
<dbReference type="Pfam" id="PF23571">
    <property type="entry name" value="GH3_M"/>
    <property type="match status" value="1"/>
</dbReference>
<proteinExistence type="predicted"/>
<dbReference type="Proteomes" id="UP000054921">
    <property type="component" value="Unassembled WGS sequence"/>
</dbReference>
<dbReference type="PROSITE" id="PS00455">
    <property type="entry name" value="AMP_BINDING"/>
    <property type="match status" value="1"/>
</dbReference>
<dbReference type="AlphaFoldDB" id="A0A0W0SG20"/>
<dbReference type="EMBL" id="LNXW01000009">
    <property type="protein sequence ID" value="KTC82290.1"/>
    <property type="molecule type" value="Genomic_DNA"/>
</dbReference>
<dbReference type="InterPro" id="IPR004993">
    <property type="entry name" value="GH3"/>
</dbReference>
<gene>
    <name evidence="2" type="ORF">Lche_0554</name>
</gene>
<dbReference type="GO" id="GO:0005737">
    <property type="term" value="C:cytoplasm"/>
    <property type="evidence" value="ECO:0007669"/>
    <property type="project" value="TreeGrafter"/>
</dbReference>
<dbReference type="STRING" id="28084.Lche_0554"/>
<comment type="caution">
    <text evidence="2">The sequence shown here is derived from an EMBL/GenBank/DDBJ whole genome shotgun (WGS) entry which is preliminary data.</text>
</comment>
<evidence type="ECO:0000313" key="2">
    <source>
        <dbReference type="EMBL" id="KTC82290.1"/>
    </source>
</evidence>
<dbReference type="GO" id="GO:0016881">
    <property type="term" value="F:acid-amino acid ligase activity"/>
    <property type="evidence" value="ECO:0007669"/>
    <property type="project" value="TreeGrafter"/>
</dbReference>
<dbReference type="PANTHER" id="PTHR31901:SF9">
    <property type="entry name" value="GH3 DOMAIN-CONTAINING PROTEIN"/>
    <property type="match status" value="1"/>
</dbReference>